<sequence>MHLARKLILTAALAAVLPAWADVSRDDAAAIAQRVSQGRVLAVERSEAGNRPVWRVKVVTPAGDVRVVLIDMATGRPL</sequence>
<evidence type="ECO:0000256" key="1">
    <source>
        <dbReference type="SAM" id="SignalP"/>
    </source>
</evidence>
<dbReference type="EMBL" id="JAEQNE010000013">
    <property type="protein sequence ID" value="MBL0395253.1"/>
    <property type="molecule type" value="Genomic_DNA"/>
</dbReference>
<evidence type="ECO:0000313" key="3">
    <source>
        <dbReference type="EMBL" id="MBL0395253.1"/>
    </source>
</evidence>
<dbReference type="InterPro" id="IPR025711">
    <property type="entry name" value="PepSY"/>
</dbReference>
<gene>
    <name evidence="3" type="ORF">JJ685_29245</name>
</gene>
<keyword evidence="1" id="KW-0732">Signal</keyword>
<dbReference type="Gene3D" id="3.10.450.40">
    <property type="match status" value="1"/>
</dbReference>
<feature type="chain" id="PRO_5037944218" evidence="1">
    <location>
        <begin position="22"/>
        <end position="78"/>
    </location>
</feature>
<comment type="caution">
    <text evidence="3">The sequence shown here is derived from an EMBL/GenBank/DDBJ whole genome shotgun (WGS) entry which is preliminary data.</text>
</comment>
<evidence type="ECO:0000259" key="2">
    <source>
        <dbReference type="Pfam" id="PF03413"/>
    </source>
</evidence>
<accession>A0A937CXJ8</accession>
<protein>
    <submittedName>
        <fullName evidence="3">PepSY domain-containing protein</fullName>
    </submittedName>
</protein>
<feature type="signal peptide" evidence="1">
    <location>
        <begin position="1"/>
        <end position="21"/>
    </location>
</feature>
<name>A0A937CXJ8_9BURK</name>
<reference evidence="3 4" key="1">
    <citation type="journal article" date="2017" name="Int. J. Syst. Evol. Microbiol.">
        <title>Ramlibacter monticola sp. nov., isolated from forest soil.</title>
        <authorList>
            <person name="Chaudhary D.K."/>
            <person name="Kim J."/>
        </authorList>
    </citation>
    <scope>NUCLEOTIDE SEQUENCE [LARGE SCALE GENOMIC DNA]</scope>
    <source>
        <strain evidence="3 4">KACC 19175</strain>
    </source>
</reference>
<dbReference type="Pfam" id="PF03413">
    <property type="entry name" value="PepSY"/>
    <property type="match status" value="1"/>
</dbReference>
<evidence type="ECO:0000313" key="4">
    <source>
        <dbReference type="Proteomes" id="UP000599109"/>
    </source>
</evidence>
<organism evidence="3 4">
    <name type="scientific">Ramlibacter monticola</name>
    <dbReference type="NCBI Taxonomy" id="1926872"/>
    <lineage>
        <taxon>Bacteria</taxon>
        <taxon>Pseudomonadati</taxon>
        <taxon>Pseudomonadota</taxon>
        <taxon>Betaproteobacteria</taxon>
        <taxon>Burkholderiales</taxon>
        <taxon>Comamonadaceae</taxon>
        <taxon>Ramlibacter</taxon>
    </lineage>
</organism>
<dbReference type="RefSeq" id="WP_201677925.1">
    <property type="nucleotide sequence ID" value="NZ_JAEQNE010000013.1"/>
</dbReference>
<proteinExistence type="predicted"/>
<feature type="domain" description="PepSY" evidence="2">
    <location>
        <begin position="23"/>
        <end position="76"/>
    </location>
</feature>
<keyword evidence="4" id="KW-1185">Reference proteome</keyword>
<dbReference type="AlphaFoldDB" id="A0A937CXJ8"/>
<dbReference type="Proteomes" id="UP000599109">
    <property type="component" value="Unassembled WGS sequence"/>
</dbReference>